<feature type="compositionally biased region" description="Polar residues" evidence="7">
    <location>
        <begin position="174"/>
        <end position="189"/>
    </location>
</feature>
<keyword evidence="4 5" id="KW-0539">Nucleus</keyword>
<evidence type="ECO:0000256" key="1">
    <source>
        <dbReference type="ARBA" id="ARBA00004123"/>
    </source>
</evidence>
<dbReference type="PANTHER" id="PTHR24334">
    <property type="entry name" value="HOMEOBOX PROTEIN GBX"/>
    <property type="match status" value="1"/>
</dbReference>
<dbReference type="InterPro" id="IPR042982">
    <property type="entry name" value="GBX-1/2"/>
</dbReference>
<feature type="DNA-binding region" description="Homeobox" evidence="5">
    <location>
        <begin position="254"/>
        <end position="313"/>
    </location>
</feature>
<evidence type="ECO:0000256" key="7">
    <source>
        <dbReference type="SAM" id="MobiDB-lite"/>
    </source>
</evidence>
<keyword evidence="2 5" id="KW-0238">DNA-binding</keyword>
<dbReference type="GO" id="GO:0005634">
    <property type="term" value="C:nucleus"/>
    <property type="evidence" value="ECO:0007669"/>
    <property type="project" value="UniProtKB-SubCell"/>
</dbReference>
<dbReference type="PROSITE" id="PS50071">
    <property type="entry name" value="HOMEOBOX_2"/>
    <property type="match status" value="1"/>
</dbReference>
<comment type="subcellular location">
    <subcellularLocation>
        <location evidence="1 5 6">Nucleus</location>
    </subcellularLocation>
</comment>
<organism evidence="9 10">
    <name type="scientific">Paralvinella palmiformis</name>
    <dbReference type="NCBI Taxonomy" id="53620"/>
    <lineage>
        <taxon>Eukaryota</taxon>
        <taxon>Metazoa</taxon>
        <taxon>Spiralia</taxon>
        <taxon>Lophotrochozoa</taxon>
        <taxon>Annelida</taxon>
        <taxon>Polychaeta</taxon>
        <taxon>Sedentaria</taxon>
        <taxon>Canalipalpata</taxon>
        <taxon>Terebellida</taxon>
        <taxon>Terebelliformia</taxon>
        <taxon>Alvinellidae</taxon>
        <taxon>Paralvinella</taxon>
    </lineage>
</organism>
<dbReference type="Pfam" id="PF00046">
    <property type="entry name" value="Homeodomain"/>
    <property type="match status" value="1"/>
</dbReference>
<accession>A0AAD9JEK0</accession>
<dbReference type="EMBL" id="JAODUP010000353">
    <property type="protein sequence ID" value="KAK2151722.1"/>
    <property type="molecule type" value="Genomic_DNA"/>
</dbReference>
<feature type="region of interest" description="Disordered" evidence="7">
    <location>
        <begin position="227"/>
        <end position="257"/>
    </location>
</feature>
<feature type="region of interest" description="Disordered" evidence="7">
    <location>
        <begin position="170"/>
        <end position="189"/>
    </location>
</feature>
<dbReference type="InterPro" id="IPR009057">
    <property type="entry name" value="Homeodomain-like_sf"/>
</dbReference>
<dbReference type="PROSITE" id="PS00027">
    <property type="entry name" value="HOMEOBOX_1"/>
    <property type="match status" value="1"/>
</dbReference>
<dbReference type="PANTHER" id="PTHR24334:SF0">
    <property type="entry name" value="HOMEOBOX PROTEIN UNPLUGGED"/>
    <property type="match status" value="1"/>
</dbReference>
<keyword evidence="10" id="KW-1185">Reference proteome</keyword>
<comment type="caution">
    <text evidence="9">The sequence shown here is derived from an EMBL/GenBank/DDBJ whole genome shotgun (WGS) entry which is preliminary data.</text>
</comment>
<dbReference type="InterPro" id="IPR020479">
    <property type="entry name" value="HD_metazoa"/>
</dbReference>
<evidence type="ECO:0000256" key="5">
    <source>
        <dbReference type="PROSITE-ProRule" id="PRU00108"/>
    </source>
</evidence>
<dbReference type="Gene3D" id="1.10.10.60">
    <property type="entry name" value="Homeodomain-like"/>
    <property type="match status" value="1"/>
</dbReference>
<proteinExistence type="predicted"/>
<protein>
    <recommendedName>
        <fullName evidence="8">Homeobox domain-containing protein</fullName>
    </recommendedName>
</protein>
<evidence type="ECO:0000313" key="10">
    <source>
        <dbReference type="Proteomes" id="UP001208570"/>
    </source>
</evidence>
<evidence type="ECO:0000256" key="4">
    <source>
        <dbReference type="ARBA" id="ARBA00023242"/>
    </source>
</evidence>
<evidence type="ECO:0000256" key="6">
    <source>
        <dbReference type="RuleBase" id="RU000682"/>
    </source>
</evidence>
<keyword evidence="3 5" id="KW-0371">Homeobox</keyword>
<dbReference type="AlphaFoldDB" id="A0AAD9JEK0"/>
<dbReference type="GO" id="GO:0000977">
    <property type="term" value="F:RNA polymerase II transcription regulatory region sequence-specific DNA binding"/>
    <property type="evidence" value="ECO:0007669"/>
    <property type="project" value="TreeGrafter"/>
</dbReference>
<reference evidence="9" key="1">
    <citation type="journal article" date="2023" name="Mol. Biol. Evol.">
        <title>Third-Generation Sequencing Reveals the Adaptive Role of the Epigenome in Three Deep-Sea Polychaetes.</title>
        <authorList>
            <person name="Perez M."/>
            <person name="Aroh O."/>
            <person name="Sun Y."/>
            <person name="Lan Y."/>
            <person name="Juniper S.K."/>
            <person name="Young C.R."/>
            <person name="Angers B."/>
            <person name="Qian P.Y."/>
        </authorList>
    </citation>
    <scope>NUCLEOTIDE SEQUENCE</scope>
    <source>
        <strain evidence="9">P08H-3</strain>
    </source>
</reference>
<dbReference type="GO" id="GO:0000981">
    <property type="term" value="F:DNA-binding transcription factor activity, RNA polymerase II-specific"/>
    <property type="evidence" value="ECO:0007669"/>
    <property type="project" value="InterPro"/>
</dbReference>
<sequence length="366" mass="40111">MNTRNFTSFSIDSLIQKSPPFYLGPAASVLDTLSGRTAALCFGMRSPMFVSGTDAFPTSGGVPGVGPEMLISALPDAARYEQRKGVATVGDTPEGFRPYKPIQSCVTTSPISRIRPLIPGRSSLNDNTEENPVILNRLRNFRLNLHGNSHELGTTATNYGYGGVMSRHDYDSRISGQGPRSSTKQSSNVLDLSLPNHESNERHDDVTSSVDDVIDDYCNDEMDTSLDGASDDCDGGAPCDRNSTNETVGGATKPRRRRTAFTSEQLLELEKEFHSKKYLSLTERSQIAKQLQLSEVQVKIWFQNRRAKWKRVKAGIVHGRHGPETGTKPKIVVPIPVHVNRMSIRGQHRVDSAEAGMLPASLTLAL</sequence>
<dbReference type="CDD" id="cd00086">
    <property type="entry name" value="homeodomain"/>
    <property type="match status" value="1"/>
</dbReference>
<dbReference type="SUPFAM" id="SSF46689">
    <property type="entry name" value="Homeodomain-like"/>
    <property type="match status" value="1"/>
</dbReference>
<evidence type="ECO:0000259" key="8">
    <source>
        <dbReference type="PROSITE" id="PS50071"/>
    </source>
</evidence>
<dbReference type="Proteomes" id="UP001208570">
    <property type="component" value="Unassembled WGS sequence"/>
</dbReference>
<evidence type="ECO:0000313" key="9">
    <source>
        <dbReference type="EMBL" id="KAK2151722.1"/>
    </source>
</evidence>
<feature type="domain" description="Homeobox" evidence="8">
    <location>
        <begin position="252"/>
        <end position="312"/>
    </location>
</feature>
<name>A0AAD9JEK0_9ANNE</name>
<dbReference type="InterPro" id="IPR001356">
    <property type="entry name" value="HD"/>
</dbReference>
<dbReference type="InterPro" id="IPR017970">
    <property type="entry name" value="Homeobox_CS"/>
</dbReference>
<dbReference type="SMART" id="SM00389">
    <property type="entry name" value="HOX"/>
    <property type="match status" value="1"/>
</dbReference>
<dbReference type="GO" id="GO:0051960">
    <property type="term" value="P:regulation of nervous system development"/>
    <property type="evidence" value="ECO:0007669"/>
    <property type="project" value="TreeGrafter"/>
</dbReference>
<evidence type="ECO:0000256" key="2">
    <source>
        <dbReference type="ARBA" id="ARBA00023125"/>
    </source>
</evidence>
<dbReference type="PRINTS" id="PR00024">
    <property type="entry name" value="HOMEOBOX"/>
</dbReference>
<evidence type="ECO:0000256" key="3">
    <source>
        <dbReference type="ARBA" id="ARBA00023155"/>
    </source>
</evidence>
<gene>
    <name evidence="9" type="ORF">LSH36_353g01058</name>
</gene>